<dbReference type="Pfam" id="PF00059">
    <property type="entry name" value="Lectin_C"/>
    <property type="match status" value="1"/>
</dbReference>
<gene>
    <name evidence="9" type="primary">LOC106583596</name>
</gene>
<evidence type="ECO:0000256" key="5">
    <source>
        <dbReference type="SAM" id="MobiDB-lite"/>
    </source>
</evidence>
<feature type="region of interest" description="Disordered" evidence="5">
    <location>
        <begin position="24"/>
        <end position="57"/>
    </location>
</feature>
<dbReference type="InterPro" id="IPR001304">
    <property type="entry name" value="C-type_lectin-like"/>
</dbReference>
<dbReference type="KEGG" id="sasa:106583596"/>
<dbReference type="CDD" id="cd03590">
    <property type="entry name" value="CLECT_DC-SIGN_like"/>
    <property type="match status" value="1"/>
</dbReference>
<dbReference type="SUPFAM" id="SSF56436">
    <property type="entry name" value="C-type lectin-like"/>
    <property type="match status" value="1"/>
</dbReference>
<feature type="transmembrane region" description="Helical" evidence="6">
    <location>
        <begin position="62"/>
        <end position="84"/>
    </location>
</feature>
<dbReference type="InterPro" id="IPR052309">
    <property type="entry name" value="C-type_Lectin_Domain_Fam1"/>
</dbReference>
<evidence type="ECO:0000313" key="9">
    <source>
        <dbReference type="RefSeq" id="XP_014023434.2"/>
    </source>
</evidence>
<dbReference type="PaxDb" id="8030-ENSSSAP00000081683"/>
<feature type="compositionally biased region" description="Basic and acidic residues" evidence="5">
    <location>
        <begin position="26"/>
        <end position="40"/>
    </location>
</feature>
<evidence type="ECO:0000256" key="1">
    <source>
        <dbReference type="ARBA" id="ARBA00022734"/>
    </source>
</evidence>
<keyword evidence="4" id="KW-0175">Coiled coil</keyword>
<dbReference type="Gene3D" id="3.10.100.10">
    <property type="entry name" value="Mannose-Binding Protein A, subunit A"/>
    <property type="match status" value="1"/>
</dbReference>
<keyword evidence="6" id="KW-0472">Membrane</keyword>
<keyword evidence="6" id="KW-0812">Transmembrane</keyword>
<feature type="transmembrane region" description="Helical" evidence="6">
    <location>
        <begin position="178"/>
        <end position="197"/>
    </location>
</feature>
<dbReference type="GO" id="GO:0030246">
    <property type="term" value="F:carbohydrate binding"/>
    <property type="evidence" value="ECO:0007669"/>
    <property type="project" value="UniProtKB-KW"/>
</dbReference>
<sequence length="381" mass="44306">MSNEIYANVEFDNDNVEDLYTNKETINSHDSRSKTKDVSTKSRPLATNPGTESSERRSTRDAAVCLGLLCVLLLAGIIGMFVYYNGEMGSFEENILVYKTNSSAEQAQLQTKYNAMTKERDQLQVERDDLQAKISVVEQHTQQGWRYYKSSFYWTATDFSPCRYRELREEIHQRCCSVSGLLCVLLLAGIIGLFLYYNKEMGSFEENILVCKTKSSAEQDQFRTRYNAMTKERDQLWVERDNFQAKVSVVEQHTQQRWRYYNSNFYFISTEMKTWEGSREDCVRRGADLVVINSREKYVFIHGLSKETFWIGLTDRVEEGIWKWVDGTALTTGYWGRGQPNNQNGMEEDCAARWSDLSTTDNGWHDAPCNELHFWICEKMA</sequence>
<dbReference type="InterPro" id="IPR018378">
    <property type="entry name" value="C-type_lectin_CS"/>
</dbReference>
<feature type="domain" description="C-type lectin" evidence="7">
    <location>
        <begin position="261"/>
        <end position="378"/>
    </location>
</feature>
<dbReference type="InterPro" id="IPR016186">
    <property type="entry name" value="C-type_lectin-like/link_sf"/>
</dbReference>
<evidence type="ECO:0000259" key="7">
    <source>
        <dbReference type="PROSITE" id="PS50041"/>
    </source>
</evidence>
<evidence type="ECO:0000256" key="4">
    <source>
        <dbReference type="SAM" id="Coils"/>
    </source>
</evidence>
<dbReference type="PANTHER" id="PTHR46490:SF6">
    <property type="entry name" value="ASIALOGLYCOPROTEIN RECEPTOR 1-LIKE-RELATED"/>
    <property type="match status" value="1"/>
</dbReference>
<dbReference type="AlphaFoldDB" id="A0A1S3P7A4"/>
<proteinExistence type="predicted"/>
<dbReference type="Proteomes" id="UP001652741">
    <property type="component" value="Chromosome ssa22"/>
</dbReference>
<dbReference type="PANTHER" id="PTHR46490">
    <property type="entry name" value="C-TYPE LECTIN DOMAIN FAMILY 12 MEMBER A-RELATED"/>
    <property type="match status" value="1"/>
</dbReference>
<feature type="coiled-coil region" evidence="4">
    <location>
        <begin position="106"/>
        <end position="140"/>
    </location>
</feature>
<organism evidence="8 9">
    <name type="scientific">Salmo salar</name>
    <name type="common">Atlantic salmon</name>
    <dbReference type="NCBI Taxonomy" id="8030"/>
    <lineage>
        <taxon>Eukaryota</taxon>
        <taxon>Metazoa</taxon>
        <taxon>Chordata</taxon>
        <taxon>Craniata</taxon>
        <taxon>Vertebrata</taxon>
        <taxon>Euteleostomi</taxon>
        <taxon>Actinopterygii</taxon>
        <taxon>Neopterygii</taxon>
        <taxon>Teleostei</taxon>
        <taxon>Protacanthopterygii</taxon>
        <taxon>Salmoniformes</taxon>
        <taxon>Salmonidae</taxon>
        <taxon>Salmoninae</taxon>
        <taxon>Salmo</taxon>
    </lineage>
</organism>
<keyword evidence="1" id="KW-0430">Lectin</keyword>
<keyword evidence="8" id="KW-1185">Reference proteome</keyword>
<dbReference type="InterPro" id="IPR033989">
    <property type="entry name" value="CD209-like_CTLD"/>
</dbReference>
<name>A0A1S3P7A4_SALSA</name>
<evidence type="ECO:0000256" key="6">
    <source>
        <dbReference type="SAM" id="Phobius"/>
    </source>
</evidence>
<evidence type="ECO:0000256" key="3">
    <source>
        <dbReference type="ARBA" id="ARBA00023180"/>
    </source>
</evidence>
<evidence type="ECO:0000313" key="8">
    <source>
        <dbReference type="Proteomes" id="UP001652741"/>
    </source>
</evidence>
<reference evidence="9" key="1">
    <citation type="submission" date="2025-08" db="UniProtKB">
        <authorList>
            <consortium name="RefSeq"/>
        </authorList>
    </citation>
    <scope>IDENTIFICATION</scope>
</reference>
<dbReference type="SMART" id="SM00034">
    <property type="entry name" value="CLECT"/>
    <property type="match status" value="1"/>
</dbReference>
<accession>A0A1S3P7A4</accession>
<dbReference type="PROSITE" id="PS50041">
    <property type="entry name" value="C_TYPE_LECTIN_2"/>
    <property type="match status" value="1"/>
</dbReference>
<dbReference type="GeneID" id="106583596"/>
<dbReference type="PROSITE" id="PS00615">
    <property type="entry name" value="C_TYPE_LECTIN_1"/>
    <property type="match status" value="1"/>
</dbReference>
<keyword evidence="2" id="KW-1015">Disulfide bond</keyword>
<protein>
    <submittedName>
        <fullName evidence="9">CD209 antigen-like</fullName>
    </submittedName>
</protein>
<dbReference type="InterPro" id="IPR016187">
    <property type="entry name" value="CTDL_fold"/>
</dbReference>
<dbReference type="Gene3D" id="1.20.5.400">
    <property type="match status" value="1"/>
</dbReference>
<dbReference type="RefSeq" id="XP_014023434.2">
    <property type="nucleotide sequence ID" value="XM_014167959.2"/>
</dbReference>
<keyword evidence="3" id="KW-0325">Glycoprotein</keyword>
<keyword evidence="6" id="KW-1133">Transmembrane helix</keyword>
<evidence type="ECO:0000256" key="2">
    <source>
        <dbReference type="ARBA" id="ARBA00023157"/>
    </source>
</evidence>